<comment type="similarity">
    <text evidence="2">Belongs to the ustYa family.</text>
</comment>
<gene>
    <name evidence="5" type="ORF">DAEQUDRAFT_726394</name>
</gene>
<feature type="region of interest" description="Disordered" evidence="3">
    <location>
        <begin position="1"/>
        <end position="20"/>
    </location>
</feature>
<dbReference type="InterPro" id="IPR021765">
    <property type="entry name" value="UstYa-like"/>
</dbReference>
<dbReference type="PANTHER" id="PTHR33365:SF4">
    <property type="entry name" value="CYCLOCHLOROTINE BIOSYNTHESIS PROTEIN O"/>
    <property type="match status" value="1"/>
</dbReference>
<feature type="transmembrane region" description="Helical" evidence="4">
    <location>
        <begin position="53"/>
        <end position="74"/>
    </location>
</feature>
<evidence type="ECO:0000256" key="1">
    <source>
        <dbReference type="ARBA" id="ARBA00004685"/>
    </source>
</evidence>
<dbReference type="PANTHER" id="PTHR33365">
    <property type="entry name" value="YALI0B05434P"/>
    <property type="match status" value="1"/>
</dbReference>
<evidence type="ECO:0008006" key="7">
    <source>
        <dbReference type="Google" id="ProtNLM"/>
    </source>
</evidence>
<evidence type="ECO:0000256" key="2">
    <source>
        <dbReference type="ARBA" id="ARBA00035112"/>
    </source>
</evidence>
<evidence type="ECO:0000313" key="5">
    <source>
        <dbReference type="EMBL" id="KZT69728.1"/>
    </source>
</evidence>
<dbReference type="EMBL" id="KV429056">
    <property type="protein sequence ID" value="KZT69728.1"/>
    <property type="molecule type" value="Genomic_DNA"/>
</dbReference>
<dbReference type="AlphaFoldDB" id="A0A165QNX5"/>
<keyword evidence="4" id="KW-1133">Transmembrane helix</keyword>
<evidence type="ECO:0000256" key="4">
    <source>
        <dbReference type="SAM" id="Phobius"/>
    </source>
</evidence>
<dbReference type="GO" id="GO:0043386">
    <property type="term" value="P:mycotoxin biosynthetic process"/>
    <property type="evidence" value="ECO:0007669"/>
    <property type="project" value="InterPro"/>
</dbReference>
<name>A0A165QNX5_9APHY</name>
<accession>A0A165QNX5</accession>
<evidence type="ECO:0000256" key="3">
    <source>
        <dbReference type="SAM" id="MobiDB-lite"/>
    </source>
</evidence>
<dbReference type="OrthoDB" id="3687641at2759"/>
<protein>
    <recommendedName>
        <fullName evidence="7">Tat pathway signal sequence</fullName>
    </recommendedName>
</protein>
<keyword evidence="4" id="KW-0812">Transmembrane</keyword>
<keyword evidence="6" id="KW-1185">Reference proteome</keyword>
<dbReference type="STRING" id="1314783.A0A165QNX5"/>
<dbReference type="Pfam" id="PF11807">
    <property type="entry name" value="UstYa"/>
    <property type="match status" value="1"/>
</dbReference>
<dbReference type="Proteomes" id="UP000076727">
    <property type="component" value="Unassembled WGS sequence"/>
</dbReference>
<reference evidence="5 6" key="1">
    <citation type="journal article" date="2016" name="Mol. Biol. Evol.">
        <title>Comparative Genomics of Early-Diverging Mushroom-Forming Fungi Provides Insights into the Origins of Lignocellulose Decay Capabilities.</title>
        <authorList>
            <person name="Nagy L.G."/>
            <person name="Riley R."/>
            <person name="Tritt A."/>
            <person name="Adam C."/>
            <person name="Daum C."/>
            <person name="Floudas D."/>
            <person name="Sun H."/>
            <person name="Yadav J.S."/>
            <person name="Pangilinan J."/>
            <person name="Larsson K.H."/>
            <person name="Matsuura K."/>
            <person name="Barry K."/>
            <person name="Labutti K."/>
            <person name="Kuo R."/>
            <person name="Ohm R.A."/>
            <person name="Bhattacharya S.S."/>
            <person name="Shirouzu T."/>
            <person name="Yoshinaga Y."/>
            <person name="Martin F.M."/>
            <person name="Grigoriev I.V."/>
            <person name="Hibbett D.S."/>
        </authorList>
    </citation>
    <scope>NUCLEOTIDE SEQUENCE [LARGE SCALE GENOMIC DNA]</scope>
    <source>
        <strain evidence="5 6">L-15889</strain>
    </source>
</reference>
<organism evidence="5 6">
    <name type="scientific">Daedalea quercina L-15889</name>
    <dbReference type="NCBI Taxonomy" id="1314783"/>
    <lineage>
        <taxon>Eukaryota</taxon>
        <taxon>Fungi</taxon>
        <taxon>Dikarya</taxon>
        <taxon>Basidiomycota</taxon>
        <taxon>Agaricomycotina</taxon>
        <taxon>Agaricomycetes</taxon>
        <taxon>Polyporales</taxon>
        <taxon>Fomitopsis</taxon>
    </lineage>
</organism>
<evidence type="ECO:0000313" key="6">
    <source>
        <dbReference type="Proteomes" id="UP000076727"/>
    </source>
</evidence>
<sequence>MPSSDVRYVPIPEADDSDGQGSLKLETLSVLGCDSPPNLSQRCYSSKRNFYDYWPILAGATFFSASLVLFYLSLHNPDVQCTRRLSTYSPAIEAVEYHDVMFNGSLHHTSEFRGTPSPEVDAAWDRISNLKPLSIFEDDLTKIGRNSRPSMVKYHEAFSGGYVATIEIAHHMHCLNMLRKRTYWDYYAPLDDSYQRNPDFYRVHLDHCIELLRQSLMCTADVGLITFDWVAEHRNPWPNFSTQHRCRNFDKLVEWNEAHSVSINADNLTRTDDAVDLPEGP</sequence>
<proteinExistence type="inferred from homology"/>
<keyword evidence="4" id="KW-0472">Membrane</keyword>
<comment type="pathway">
    <text evidence="1">Mycotoxin biosynthesis.</text>
</comment>